<evidence type="ECO:0000313" key="3">
    <source>
        <dbReference type="EMBL" id="RAJ72781.1"/>
    </source>
</evidence>
<protein>
    <submittedName>
        <fullName evidence="3">Surfactin synthase thioesterase subunit</fullName>
    </submittedName>
</protein>
<dbReference type="PANTHER" id="PTHR11487">
    <property type="entry name" value="THIOESTERASE"/>
    <property type="match status" value="1"/>
</dbReference>
<evidence type="ECO:0000259" key="2">
    <source>
        <dbReference type="Pfam" id="PF00975"/>
    </source>
</evidence>
<dbReference type="InterPro" id="IPR029058">
    <property type="entry name" value="AB_hydrolase_fold"/>
</dbReference>
<proteinExistence type="inferred from homology"/>
<keyword evidence="4" id="KW-1185">Reference proteome</keyword>
<dbReference type="GO" id="GO:0008610">
    <property type="term" value="P:lipid biosynthetic process"/>
    <property type="evidence" value="ECO:0007669"/>
    <property type="project" value="TreeGrafter"/>
</dbReference>
<evidence type="ECO:0000256" key="1">
    <source>
        <dbReference type="ARBA" id="ARBA00007169"/>
    </source>
</evidence>
<comment type="similarity">
    <text evidence="1">Belongs to the thioesterase family.</text>
</comment>
<dbReference type="Proteomes" id="UP000249819">
    <property type="component" value="Unassembled WGS sequence"/>
</dbReference>
<reference evidence="3 4" key="1">
    <citation type="submission" date="2018-06" db="EMBL/GenBank/DDBJ databases">
        <title>Genomic Encyclopedia of Archaeal and Bacterial Type Strains, Phase II (KMG-II): from individual species to whole genera.</title>
        <authorList>
            <person name="Goeker M."/>
        </authorList>
    </citation>
    <scope>NUCLEOTIDE SEQUENCE [LARGE SCALE GENOMIC DNA]</scope>
    <source>
        <strain evidence="3 4">DSM 29821</strain>
    </source>
</reference>
<gene>
    <name evidence="3" type="ORF">CLV59_1155</name>
</gene>
<organism evidence="3 4">
    <name type="scientific">Chitinophaga dinghuensis</name>
    <dbReference type="NCBI Taxonomy" id="1539050"/>
    <lineage>
        <taxon>Bacteria</taxon>
        <taxon>Pseudomonadati</taxon>
        <taxon>Bacteroidota</taxon>
        <taxon>Chitinophagia</taxon>
        <taxon>Chitinophagales</taxon>
        <taxon>Chitinophagaceae</taxon>
        <taxon>Chitinophaga</taxon>
    </lineage>
</organism>
<comment type="caution">
    <text evidence="3">The sequence shown here is derived from an EMBL/GenBank/DDBJ whole genome shotgun (WGS) entry which is preliminary data.</text>
</comment>
<dbReference type="AlphaFoldDB" id="A0A327VK86"/>
<dbReference type="EMBL" id="QLMA01000015">
    <property type="protein sequence ID" value="RAJ72781.1"/>
    <property type="molecule type" value="Genomic_DNA"/>
</dbReference>
<name>A0A327VK86_9BACT</name>
<dbReference type="OrthoDB" id="2213423at2"/>
<dbReference type="Gene3D" id="3.40.50.1820">
    <property type="entry name" value="alpha/beta hydrolase"/>
    <property type="match status" value="1"/>
</dbReference>
<dbReference type="InterPro" id="IPR001031">
    <property type="entry name" value="Thioesterase"/>
</dbReference>
<dbReference type="InterPro" id="IPR012223">
    <property type="entry name" value="TEII"/>
</dbReference>
<feature type="domain" description="Thioesterase" evidence="2">
    <location>
        <begin position="5"/>
        <end position="222"/>
    </location>
</feature>
<accession>A0A327VK86</accession>
<dbReference type="SUPFAM" id="SSF53474">
    <property type="entry name" value="alpha/beta-Hydrolases"/>
    <property type="match status" value="1"/>
</dbReference>
<dbReference type="RefSeq" id="WP_111595538.1">
    <property type="nucleotide sequence ID" value="NZ_QLMA01000015.1"/>
</dbReference>
<evidence type="ECO:0000313" key="4">
    <source>
        <dbReference type="Proteomes" id="UP000249819"/>
    </source>
</evidence>
<dbReference type="Pfam" id="PF00975">
    <property type="entry name" value="Thioesterase"/>
    <property type="match status" value="1"/>
</dbReference>
<dbReference type="PANTHER" id="PTHR11487:SF0">
    <property type="entry name" value="S-ACYL FATTY ACID SYNTHASE THIOESTERASE, MEDIUM CHAIN"/>
    <property type="match status" value="1"/>
</dbReference>
<sequence>MIKPQLFLIHYAGGNSYSFQFLTPFLKDFEVIVPELPGRGRRVAEELLPDFEHAADDMYALISKKITSEDYIIYGHSLGAYLGFRVSQKLEQEGRAPAYLLVSGNPGPGAVEIKNRYLMEATEFIRELKLLGGIPKEFLESEELMEFFDPILRADFKIAEQHRLENSAPVNIPMYAMMGSEEEGVDKIENWGRFTTAAFKTEIFTGDHFFIQHHPQRLAEIIRFCYNRKRIHTV</sequence>